<dbReference type="PANTHER" id="PTHR48312">
    <property type="match status" value="1"/>
</dbReference>
<dbReference type="SUPFAM" id="SSF52540">
    <property type="entry name" value="P-loop containing nucleoside triphosphate hydrolases"/>
    <property type="match status" value="1"/>
</dbReference>
<dbReference type="InterPro" id="IPR027417">
    <property type="entry name" value="P-loop_NTPase"/>
</dbReference>
<dbReference type="EnsemblMetazoa" id="XM_011682171">
    <property type="protein sequence ID" value="XP_011680473"/>
    <property type="gene ID" value="LOC105445960"/>
</dbReference>
<organism evidence="1 2">
    <name type="scientific">Strongylocentrotus purpuratus</name>
    <name type="common">Purple sea urchin</name>
    <dbReference type="NCBI Taxonomy" id="7668"/>
    <lineage>
        <taxon>Eukaryota</taxon>
        <taxon>Metazoa</taxon>
        <taxon>Echinodermata</taxon>
        <taxon>Eleutherozoa</taxon>
        <taxon>Echinozoa</taxon>
        <taxon>Echinoidea</taxon>
        <taxon>Euechinoidea</taxon>
        <taxon>Echinacea</taxon>
        <taxon>Camarodonta</taxon>
        <taxon>Echinidea</taxon>
        <taxon>Strongylocentrotidae</taxon>
        <taxon>Strongylocentrotus</taxon>
    </lineage>
</organism>
<dbReference type="RefSeq" id="XP_011680473.2">
    <property type="nucleotide sequence ID" value="XM_011682171.2"/>
</dbReference>
<dbReference type="OrthoDB" id="10032491at2759"/>
<protein>
    <submittedName>
        <fullName evidence="1">Uncharacterized protein</fullName>
    </submittedName>
</protein>
<accession>A0A7M7HQS9</accession>
<dbReference type="Pfam" id="PF19798">
    <property type="entry name" value="Sulfotransfer_5"/>
    <property type="match status" value="1"/>
</dbReference>
<name>A0A7M7HQS9_STRPU</name>
<proteinExistence type="predicted"/>
<evidence type="ECO:0000313" key="1">
    <source>
        <dbReference type="EnsemblMetazoa" id="XP_011680473"/>
    </source>
</evidence>
<reference evidence="2" key="1">
    <citation type="submission" date="2015-02" db="EMBL/GenBank/DDBJ databases">
        <title>Genome sequencing for Strongylocentrotus purpuratus.</title>
        <authorList>
            <person name="Murali S."/>
            <person name="Liu Y."/>
            <person name="Vee V."/>
            <person name="English A."/>
            <person name="Wang M."/>
            <person name="Skinner E."/>
            <person name="Han Y."/>
            <person name="Muzny D.M."/>
            <person name="Worley K.C."/>
            <person name="Gibbs R.A."/>
        </authorList>
    </citation>
    <scope>NUCLEOTIDE SEQUENCE</scope>
</reference>
<dbReference type="GeneID" id="105445960"/>
<dbReference type="Proteomes" id="UP000007110">
    <property type="component" value="Unassembled WGS sequence"/>
</dbReference>
<reference evidence="1" key="2">
    <citation type="submission" date="2021-01" db="UniProtKB">
        <authorList>
            <consortium name="EnsemblMetazoa"/>
        </authorList>
    </citation>
    <scope>IDENTIFICATION</scope>
</reference>
<dbReference type="OMA" id="MNANEFY"/>
<dbReference type="KEGG" id="spu:105445960"/>
<evidence type="ECO:0000313" key="2">
    <source>
        <dbReference type="Proteomes" id="UP000007110"/>
    </source>
</evidence>
<dbReference type="Gene3D" id="3.40.50.300">
    <property type="entry name" value="P-loop containing nucleotide triphosphate hydrolases"/>
    <property type="match status" value="1"/>
</dbReference>
<sequence length="307" mass="35277">MADCDSTPVRIIAYIMPRTISSALSKCLSGVDGMEIWFERFTRAFFVRQEYELQTGDDMPMEYEGNEEKVQEAAKLFRRLAHLETELVPDKLVYGTVKKELQASTSKYIFAKEGYFAFPDEKTRQYIPGGFKHVFLIRDPCRLFTSYRKAIYQHLTNVGIRTGDAIDEEAFDIGRDDPFMNANEFYKGIVELWKYVRDNVDPDPIVINTDDLLANPAEMLSKFCHLTGLPYSDSLLQWDASPDVTKTWKTGIDDIIELSIAFFETAVYSSGFLPQKPAVPLEKLAPDVRRLVEASMPYFEEINKYKI</sequence>
<dbReference type="AlphaFoldDB" id="A0A7M7HQS9"/>
<keyword evidence="2" id="KW-1185">Reference proteome</keyword>
<dbReference type="InParanoid" id="A0A7M7HQS9"/>
<dbReference type="PANTHER" id="PTHR48312:SF1">
    <property type="entry name" value="SULFOTRANSFERASE"/>
    <property type="match status" value="1"/>
</dbReference>